<dbReference type="PATRIC" id="fig|1031711.3.peg.2037"/>
<proteinExistence type="predicted"/>
<reference evidence="1 2" key="1">
    <citation type="journal article" date="2011" name="J. Bacteriol.">
        <title>Complete genome sequence of the plant pathogen Ralstonia solanacearum strain Po82.</title>
        <authorList>
            <person name="Xu J."/>
            <person name="Zheng H.J."/>
            <person name="Liu L."/>
            <person name="Pan Z.C."/>
            <person name="Prior P."/>
            <person name="Tang B."/>
            <person name="Xu J.S."/>
            <person name="Zhang H."/>
            <person name="Tian Q."/>
            <person name="Zhang L.Q."/>
            <person name="Feng J."/>
        </authorList>
    </citation>
    <scope>NUCLEOTIDE SEQUENCE [LARGE SCALE GENOMIC DNA]</scope>
    <source>
        <strain evidence="1 2">Po82</strain>
    </source>
</reference>
<evidence type="ECO:0000313" key="2">
    <source>
        <dbReference type="Proteomes" id="UP000007953"/>
    </source>
</evidence>
<dbReference type="AlphaFoldDB" id="F6G235"/>
<sequence>MRAPSGGTTLRFDMRWNAVAKMCQGGCRNHSLAALEPVSLTCSARSP</sequence>
<dbReference type="Proteomes" id="UP000007953">
    <property type="component" value="Chromosome"/>
</dbReference>
<protein>
    <submittedName>
        <fullName evidence="1">Uncharacterized protein</fullName>
    </submittedName>
</protein>
<organism evidence="1 2">
    <name type="scientific">Ralstonia solanacearum (strain Po82)</name>
    <dbReference type="NCBI Taxonomy" id="1031711"/>
    <lineage>
        <taxon>Bacteria</taxon>
        <taxon>Pseudomonadati</taxon>
        <taxon>Pseudomonadota</taxon>
        <taxon>Betaproteobacteria</taxon>
        <taxon>Burkholderiales</taxon>
        <taxon>Burkholderiaceae</taxon>
        <taxon>Ralstonia</taxon>
        <taxon>Ralstonia solanacearum species complex</taxon>
    </lineage>
</organism>
<dbReference type="HOGENOM" id="CLU_3172413_0_0_4"/>
<evidence type="ECO:0000313" key="1">
    <source>
        <dbReference type="EMBL" id="AEG69390.1"/>
    </source>
</evidence>
<accession>F6G235</accession>
<dbReference type="EMBL" id="CP002819">
    <property type="protein sequence ID" value="AEG69390.1"/>
    <property type="molecule type" value="Genomic_DNA"/>
</dbReference>
<dbReference type="KEGG" id="rsn:RSPO_c02092"/>
<name>F6G235_RALS8</name>
<gene>
    <name evidence="1" type="ordered locus">RSPO_c02092</name>
</gene>